<protein>
    <submittedName>
        <fullName evidence="1">Uncharacterized protein</fullName>
    </submittedName>
</protein>
<reference evidence="1" key="1">
    <citation type="submission" date="2020-03" db="EMBL/GenBank/DDBJ databases">
        <title>A transcriptome and proteome of the tick Rhipicephalus microplus shaped by the genetic composition of its hosts and developmental stage.</title>
        <authorList>
            <person name="Garcia G.R."/>
            <person name="Ribeiro J.M.C."/>
            <person name="Maruyama S.R."/>
            <person name="Gardinasse L.G."/>
            <person name="Nelson K."/>
            <person name="Ferreira B.R."/>
            <person name="Andrade T.G."/>
            <person name="Santos I.K.F.M."/>
        </authorList>
    </citation>
    <scope>NUCLEOTIDE SEQUENCE</scope>
    <source>
        <strain evidence="1">NSGR</strain>
        <tissue evidence="1">Salivary glands</tissue>
    </source>
</reference>
<organism evidence="1">
    <name type="scientific">Rhipicephalus microplus</name>
    <name type="common">Cattle tick</name>
    <name type="synonym">Boophilus microplus</name>
    <dbReference type="NCBI Taxonomy" id="6941"/>
    <lineage>
        <taxon>Eukaryota</taxon>
        <taxon>Metazoa</taxon>
        <taxon>Ecdysozoa</taxon>
        <taxon>Arthropoda</taxon>
        <taxon>Chelicerata</taxon>
        <taxon>Arachnida</taxon>
        <taxon>Acari</taxon>
        <taxon>Parasitiformes</taxon>
        <taxon>Ixodida</taxon>
        <taxon>Ixodoidea</taxon>
        <taxon>Ixodidae</taxon>
        <taxon>Rhipicephalinae</taxon>
        <taxon>Rhipicephalus</taxon>
        <taxon>Boophilus</taxon>
    </lineage>
</organism>
<accession>A0A6G5AI42</accession>
<proteinExistence type="predicted"/>
<evidence type="ECO:0000313" key="1">
    <source>
        <dbReference type="EMBL" id="NIE49953.1"/>
    </source>
</evidence>
<dbReference type="AlphaFoldDB" id="A0A6G5AI42"/>
<dbReference type="EMBL" id="GIKN01007680">
    <property type="protein sequence ID" value="NIE49953.1"/>
    <property type="molecule type" value="Transcribed_RNA"/>
</dbReference>
<name>A0A6G5AI42_RHIMP</name>
<sequence length="126" mass="14211">MCVSSLDILYLQHPCRYVGKQDSEDLEEKRQVRALSGQFLRIADRRGKNLLRYILVVSESVCSVLQKPCSAVSEQCYERKPASTCTTKHGYQCYVLITLQVRLGLDLMKASVAQQKRSVSGPQSIL</sequence>